<organism evidence="2 3">
    <name type="scientific">Vigna unguiculata</name>
    <name type="common">Cowpea</name>
    <dbReference type="NCBI Taxonomy" id="3917"/>
    <lineage>
        <taxon>Eukaryota</taxon>
        <taxon>Viridiplantae</taxon>
        <taxon>Streptophyta</taxon>
        <taxon>Embryophyta</taxon>
        <taxon>Tracheophyta</taxon>
        <taxon>Spermatophyta</taxon>
        <taxon>Magnoliopsida</taxon>
        <taxon>eudicotyledons</taxon>
        <taxon>Gunneridae</taxon>
        <taxon>Pentapetalae</taxon>
        <taxon>rosids</taxon>
        <taxon>fabids</taxon>
        <taxon>Fabales</taxon>
        <taxon>Fabaceae</taxon>
        <taxon>Papilionoideae</taxon>
        <taxon>50 kb inversion clade</taxon>
        <taxon>NPAAA clade</taxon>
        <taxon>indigoferoid/millettioid clade</taxon>
        <taxon>Phaseoleae</taxon>
        <taxon>Vigna</taxon>
    </lineage>
</organism>
<proteinExistence type="predicted"/>
<evidence type="ECO:0000256" key="1">
    <source>
        <dbReference type="SAM" id="MobiDB-lite"/>
    </source>
</evidence>
<feature type="region of interest" description="Disordered" evidence="1">
    <location>
        <begin position="38"/>
        <end position="81"/>
    </location>
</feature>
<dbReference type="Proteomes" id="UP000501690">
    <property type="component" value="Linkage Group LG5"/>
</dbReference>
<dbReference type="EMBL" id="CP039349">
    <property type="protein sequence ID" value="QCD93687.1"/>
    <property type="molecule type" value="Genomic_DNA"/>
</dbReference>
<protein>
    <submittedName>
        <fullName evidence="2">Uncharacterized protein</fullName>
    </submittedName>
</protein>
<name>A0A4D6LYB7_VIGUN</name>
<reference evidence="2 3" key="1">
    <citation type="submission" date="2019-04" db="EMBL/GenBank/DDBJ databases">
        <title>An improved genome assembly and genetic linkage map for asparagus bean, Vigna unguiculata ssp. sesquipedialis.</title>
        <authorList>
            <person name="Xia Q."/>
            <person name="Zhang R."/>
            <person name="Dong Y."/>
        </authorList>
    </citation>
    <scope>NUCLEOTIDE SEQUENCE [LARGE SCALE GENOMIC DNA]</scope>
    <source>
        <tissue evidence="2">Leaf</tissue>
    </source>
</reference>
<evidence type="ECO:0000313" key="3">
    <source>
        <dbReference type="Proteomes" id="UP000501690"/>
    </source>
</evidence>
<evidence type="ECO:0000313" key="2">
    <source>
        <dbReference type="EMBL" id="QCD93687.1"/>
    </source>
</evidence>
<gene>
    <name evidence="2" type="ORF">DEO72_LG5g1763</name>
</gene>
<keyword evidence="3" id="KW-1185">Reference proteome</keyword>
<accession>A0A4D6LYB7</accession>
<feature type="compositionally biased region" description="Basic and acidic residues" evidence="1">
    <location>
        <begin position="46"/>
        <end position="81"/>
    </location>
</feature>
<sequence>MVDVVHDITADWESLIPTYVPWIGSIPMCQGITWSPSWKAVPSRGRKSDRALRDRDCRGKKESLSESVDHTLVGDRDTPYY</sequence>
<dbReference type="AlphaFoldDB" id="A0A4D6LYB7"/>